<evidence type="ECO:0000256" key="2">
    <source>
        <dbReference type="ARBA" id="ARBA00012438"/>
    </source>
</evidence>
<dbReference type="InterPro" id="IPR003594">
    <property type="entry name" value="HATPase_dom"/>
</dbReference>
<dbReference type="Pfam" id="PF02518">
    <property type="entry name" value="HATPase_c"/>
    <property type="match status" value="1"/>
</dbReference>
<dbReference type="Pfam" id="PF00512">
    <property type="entry name" value="HisKA"/>
    <property type="match status" value="1"/>
</dbReference>
<keyword evidence="3 5" id="KW-0597">Phosphoprotein</keyword>
<keyword evidence="9" id="KW-0067">ATP-binding</keyword>
<dbReference type="CDD" id="cd17546">
    <property type="entry name" value="REC_hyHK_CKI1_RcsC-like"/>
    <property type="match status" value="1"/>
</dbReference>
<dbReference type="GO" id="GO:0000155">
    <property type="term" value="F:phosphorelay sensor kinase activity"/>
    <property type="evidence" value="ECO:0007669"/>
    <property type="project" value="InterPro"/>
</dbReference>
<dbReference type="Gene3D" id="3.40.50.2300">
    <property type="match status" value="1"/>
</dbReference>
<keyword evidence="6" id="KW-0812">Transmembrane</keyword>
<dbReference type="SMART" id="SM00388">
    <property type="entry name" value="HisKA"/>
    <property type="match status" value="1"/>
</dbReference>
<dbReference type="Gene3D" id="1.10.287.130">
    <property type="match status" value="1"/>
</dbReference>
<dbReference type="Gene3D" id="3.30.565.10">
    <property type="entry name" value="Histidine kinase-like ATPase, C-terminal domain"/>
    <property type="match status" value="1"/>
</dbReference>
<feature type="transmembrane region" description="Helical" evidence="6">
    <location>
        <begin position="22"/>
        <end position="42"/>
    </location>
</feature>
<sequence length="635" mass="71404">MLGERMTSQVAMFTKGVLARRLFTVIGLIMLASIFFSLLFTYKQNVNRVTKDVEMLMNISSPLVIDVFLSTDLEGSVELNRFFANYEEISAVNIFDLEGKLLHAYQSRAKNSFSYIGFKPVGNLSSGFHFNIVNEILFDGKVIAQYEVYYRSEYTVKDLLFALIQLALPFILMLCFMLYYVYTRVTKPIYAITEQLSLVGKGQVSLDEFMESDTEVGCLARKIQASDAKLFFRNKKLIELNQTLKTKTEQLDRAVKVKTEFMANMSHEIRTPMNGIIGFIQCLQQKNLDHESTQQVEYIKESALSLLVLINEILNYSKLESGKVKVTENDFNMWRLINSCVKTVHSEARAKNLEVNISLPPEKRCYFHGDEQHLRQVLTNLLGNAVKFTAKGFVNVSVDLLQEKELEAELCIRVSDSGIGISADKIDSIFESYTQADGSISRRYGGTGLGLTISKQLCELMGTQLGVISQEGKGTEFSFRLTVKKAQAVPENNTLQLNECLNCDLSQFANTRILIAEDSHINQQLVIAFLKSMGLTNIDIVDNGLQAVDYMKSTQPDVVLMDCQMPEMGGLEATQKIRRLPNGSQIPIIALTANVMESEKQQCFDVGMDAYLAKPIIKINLFSTLLTILNTNSVS</sequence>
<feature type="modified residue" description="4-aspartylphosphate" evidence="5">
    <location>
        <position position="562"/>
    </location>
</feature>
<comment type="catalytic activity">
    <reaction evidence="1">
        <text>ATP + protein L-histidine = ADP + protein N-phospho-L-histidine.</text>
        <dbReference type="EC" id="2.7.13.3"/>
    </reaction>
</comment>
<evidence type="ECO:0000256" key="6">
    <source>
        <dbReference type="SAM" id="Phobius"/>
    </source>
</evidence>
<feature type="transmembrane region" description="Helical" evidence="6">
    <location>
        <begin position="159"/>
        <end position="182"/>
    </location>
</feature>
<dbReference type="PANTHER" id="PTHR45339:SF1">
    <property type="entry name" value="HYBRID SIGNAL TRANSDUCTION HISTIDINE KINASE J"/>
    <property type="match status" value="1"/>
</dbReference>
<dbReference type="CDD" id="cd16922">
    <property type="entry name" value="HATPase_EvgS-ArcB-TorS-like"/>
    <property type="match status" value="1"/>
</dbReference>
<dbReference type="FunFam" id="3.30.565.10:FF:000010">
    <property type="entry name" value="Sensor histidine kinase RcsC"/>
    <property type="match status" value="1"/>
</dbReference>
<gene>
    <name evidence="9" type="ORF">H744_2c2220</name>
</gene>
<keyword evidence="10" id="KW-1185">Reference proteome</keyword>
<dbReference type="InterPro" id="IPR036097">
    <property type="entry name" value="HisK_dim/P_sf"/>
</dbReference>
<evidence type="ECO:0000256" key="5">
    <source>
        <dbReference type="PROSITE-ProRule" id="PRU00169"/>
    </source>
</evidence>
<feature type="domain" description="Response regulatory" evidence="8">
    <location>
        <begin position="512"/>
        <end position="629"/>
    </location>
</feature>
<dbReference type="Pfam" id="PF00072">
    <property type="entry name" value="Response_reg"/>
    <property type="match status" value="1"/>
</dbReference>
<dbReference type="AlphaFoldDB" id="A0A0C5WP18"/>
<dbReference type="CDD" id="cd00082">
    <property type="entry name" value="HisKA"/>
    <property type="match status" value="1"/>
</dbReference>
<evidence type="ECO:0000259" key="8">
    <source>
        <dbReference type="PROSITE" id="PS50110"/>
    </source>
</evidence>
<dbReference type="KEGG" id="pgb:H744_2c2220"/>
<dbReference type="STRING" id="658445.H744_2c2220"/>
<dbReference type="OrthoDB" id="9810730at2"/>
<proteinExistence type="predicted"/>
<dbReference type="PATRIC" id="fig|658445.3.peg.4207"/>
<dbReference type="SMART" id="SM00387">
    <property type="entry name" value="HATPase_c"/>
    <property type="match status" value="1"/>
</dbReference>
<dbReference type="HOGENOM" id="CLU_000445_104_15_6"/>
<dbReference type="InterPro" id="IPR001789">
    <property type="entry name" value="Sig_transdc_resp-reg_receiver"/>
</dbReference>
<evidence type="ECO:0000313" key="9">
    <source>
        <dbReference type="EMBL" id="AJR08883.1"/>
    </source>
</evidence>
<dbReference type="InterPro" id="IPR011006">
    <property type="entry name" value="CheY-like_superfamily"/>
</dbReference>
<dbReference type="InterPro" id="IPR004358">
    <property type="entry name" value="Sig_transdc_His_kin-like_C"/>
</dbReference>
<dbReference type="GO" id="GO:0005524">
    <property type="term" value="F:ATP binding"/>
    <property type="evidence" value="ECO:0007669"/>
    <property type="project" value="UniProtKB-KW"/>
</dbReference>
<accession>A0A0C5WP18</accession>
<evidence type="ECO:0000256" key="4">
    <source>
        <dbReference type="ARBA" id="ARBA00023012"/>
    </source>
</evidence>
<protein>
    <recommendedName>
        <fullName evidence="2">histidine kinase</fullName>
        <ecNumber evidence="2">2.7.13.3</ecNumber>
    </recommendedName>
</protein>
<dbReference type="SMART" id="SM00448">
    <property type="entry name" value="REC"/>
    <property type="match status" value="1"/>
</dbReference>
<dbReference type="SUPFAM" id="SSF52172">
    <property type="entry name" value="CheY-like"/>
    <property type="match status" value="1"/>
</dbReference>
<feature type="domain" description="Histidine kinase" evidence="7">
    <location>
        <begin position="264"/>
        <end position="485"/>
    </location>
</feature>
<dbReference type="PANTHER" id="PTHR45339">
    <property type="entry name" value="HYBRID SIGNAL TRANSDUCTION HISTIDINE KINASE J"/>
    <property type="match status" value="1"/>
</dbReference>
<evidence type="ECO:0000259" key="7">
    <source>
        <dbReference type="PROSITE" id="PS50109"/>
    </source>
</evidence>
<reference evidence="9 10" key="1">
    <citation type="submission" date="2013-05" db="EMBL/GenBank/DDBJ databases">
        <title>Complete genome sequence of the lipase-producing bacterium Photobacterium gaetbulicola Gung47.</title>
        <authorList>
            <person name="Kim Y.-O."/>
        </authorList>
    </citation>
    <scope>NUCLEOTIDE SEQUENCE [LARGE SCALE GENOMIC DNA]</scope>
    <source>
        <strain evidence="9 10">Gung47</strain>
    </source>
</reference>
<keyword evidence="4" id="KW-0902">Two-component regulatory system</keyword>
<dbReference type="EMBL" id="CP005974">
    <property type="protein sequence ID" value="AJR08883.1"/>
    <property type="molecule type" value="Genomic_DNA"/>
</dbReference>
<name>A0A0C5WP18_9GAMM</name>
<evidence type="ECO:0000313" key="10">
    <source>
        <dbReference type="Proteomes" id="UP000032303"/>
    </source>
</evidence>
<organism evidence="9 10">
    <name type="scientific">Photobacterium gaetbulicola Gung47</name>
    <dbReference type="NCBI Taxonomy" id="658445"/>
    <lineage>
        <taxon>Bacteria</taxon>
        <taxon>Pseudomonadati</taxon>
        <taxon>Pseudomonadota</taxon>
        <taxon>Gammaproteobacteria</taxon>
        <taxon>Vibrionales</taxon>
        <taxon>Vibrionaceae</taxon>
        <taxon>Photobacterium</taxon>
    </lineage>
</organism>
<dbReference type="EC" id="2.7.13.3" evidence="2"/>
<dbReference type="SUPFAM" id="SSF55874">
    <property type="entry name" value="ATPase domain of HSP90 chaperone/DNA topoisomerase II/histidine kinase"/>
    <property type="match status" value="1"/>
</dbReference>
<evidence type="ECO:0000256" key="1">
    <source>
        <dbReference type="ARBA" id="ARBA00000085"/>
    </source>
</evidence>
<dbReference type="InterPro" id="IPR036890">
    <property type="entry name" value="HATPase_C_sf"/>
</dbReference>
<dbReference type="PROSITE" id="PS50109">
    <property type="entry name" value="HIS_KIN"/>
    <property type="match status" value="1"/>
</dbReference>
<keyword evidence="9" id="KW-0547">Nucleotide-binding</keyword>
<evidence type="ECO:0000256" key="3">
    <source>
        <dbReference type="ARBA" id="ARBA00022553"/>
    </source>
</evidence>
<dbReference type="PRINTS" id="PR00344">
    <property type="entry name" value="BCTRLSENSOR"/>
</dbReference>
<dbReference type="InterPro" id="IPR003661">
    <property type="entry name" value="HisK_dim/P_dom"/>
</dbReference>
<dbReference type="Proteomes" id="UP000032303">
    <property type="component" value="Chromosome 2"/>
</dbReference>
<dbReference type="SUPFAM" id="SSF47384">
    <property type="entry name" value="Homodimeric domain of signal transducing histidine kinase"/>
    <property type="match status" value="1"/>
</dbReference>
<dbReference type="InterPro" id="IPR005467">
    <property type="entry name" value="His_kinase_dom"/>
</dbReference>
<keyword evidence="6" id="KW-1133">Transmembrane helix</keyword>
<keyword evidence="6" id="KW-0472">Membrane</keyword>
<dbReference type="PROSITE" id="PS50110">
    <property type="entry name" value="RESPONSE_REGULATORY"/>
    <property type="match status" value="1"/>
</dbReference>